<protein>
    <recommendedName>
        <fullName evidence="5">Tripartite ATP-independent periplasmic transporters, DctQ component</fullName>
    </recommendedName>
</protein>
<accession>A0ABX5XR57</accession>
<reference evidence="3 4" key="1">
    <citation type="submission" date="2019-02" db="EMBL/GenBank/DDBJ databases">
        <title>Deep-cultivation of Planctomycetes and their phenomic and genomic characterization uncovers novel biology.</title>
        <authorList>
            <person name="Wiegand S."/>
            <person name="Jogler M."/>
            <person name="Boedeker C."/>
            <person name="Pinto D."/>
            <person name="Vollmers J."/>
            <person name="Rivas-Marin E."/>
            <person name="Kohn T."/>
            <person name="Peeters S.H."/>
            <person name="Heuer A."/>
            <person name="Rast P."/>
            <person name="Oberbeckmann S."/>
            <person name="Bunk B."/>
            <person name="Jeske O."/>
            <person name="Meyerdierks A."/>
            <person name="Storesund J.E."/>
            <person name="Kallscheuer N."/>
            <person name="Luecker S."/>
            <person name="Lage O.M."/>
            <person name="Pohl T."/>
            <person name="Merkel B.J."/>
            <person name="Hornburger P."/>
            <person name="Mueller R.-W."/>
            <person name="Bruemmer F."/>
            <person name="Labrenz M."/>
            <person name="Spormann A.M."/>
            <person name="Op den Camp H."/>
            <person name="Overmann J."/>
            <person name="Amann R."/>
            <person name="Jetten M.S.M."/>
            <person name="Mascher T."/>
            <person name="Medema M.H."/>
            <person name="Devos D.P."/>
            <person name="Kaster A.-K."/>
            <person name="Ovreas L."/>
            <person name="Rohde M."/>
            <person name="Galperin M.Y."/>
            <person name="Jogler C."/>
        </authorList>
    </citation>
    <scope>NUCLEOTIDE SEQUENCE [LARGE SCALE GENOMIC DNA]</scope>
    <source>
        <strain evidence="3 4">TBK1r</strain>
    </source>
</reference>
<evidence type="ECO:0000313" key="3">
    <source>
        <dbReference type="EMBL" id="QDV82359.1"/>
    </source>
</evidence>
<feature type="transmembrane region" description="Helical" evidence="2">
    <location>
        <begin position="134"/>
        <end position="161"/>
    </location>
</feature>
<feature type="transmembrane region" description="Helical" evidence="2">
    <location>
        <begin position="56"/>
        <end position="78"/>
    </location>
</feature>
<sequence length="201" mass="21398">MSDDQRQMLGRLKNDLFTAAVIGVVIALSVGISTFAMGHVGDGEARRLLESVIPTSRLFCSSILTVSATVLALMLTMIGLGHNADAGFSDAHYHRIIKIALYDAILFGGGAIVFVLHCVPIYESDTIPGWWYPTIYYGVLVTLAILAGGAVAIITLLYLAVKDLIEVIALGRTDHCLAMSVSDSDEPDGDQPDGKASDDAE</sequence>
<evidence type="ECO:0000256" key="1">
    <source>
        <dbReference type="SAM" id="MobiDB-lite"/>
    </source>
</evidence>
<feature type="region of interest" description="Disordered" evidence="1">
    <location>
        <begin position="181"/>
        <end position="201"/>
    </location>
</feature>
<keyword evidence="2" id="KW-0812">Transmembrane</keyword>
<proteinExistence type="predicted"/>
<dbReference type="RefSeq" id="WP_145208180.1">
    <property type="nucleotide sequence ID" value="NZ_CP036432.1"/>
</dbReference>
<evidence type="ECO:0000256" key="2">
    <source>
        <dbReference type="SAM" id="Phobius"/>
    </source>
</evidence>
<feature type="transmembrane region" description="Helical" evidence="2">
    <location>
        <begin position="16"/>
        <end position="36"/>
    </location>
</feature>
<evidence type="ECO:0000313" key="4">
    <source>
        <dbReference type="Proteomes" id="UP000318081"/>
    </source>
</evidence>
<dbReference type="EMBL" id="CP036432">
    <property type="protein sequence ID" value="QDV82359.1"/>
    <property type="molecule type" value="Genomic_DNA"/>
</dbReference>
<keyword evidence="2" id="KW-0472">Membrane</keyword>
<keyword evidence="2" id="KW-1133">Transmembrane helix</keyword>
<organism evidence="3 4">
    <name type="scientific">Stieleria magnilauensis</name>
    <dbReference type="NCBI Taxonomy" id="2527963"/>
    <lineage>
        <taxon>Bacteria</taxon>
        <taxon>Pseudomonadati</taxon>
        <taxon>Planctomycetota</taxon>
        <taxon>Planctomycetia</taxon>
        <taxon>Pirellulales</taxon>
        <taxon>Pirellulaceae</taxon>
        <taxon>Stieleria</taxon>
    </lineage>
</organism>
<keyword evidence="4" id="KW-1185">Reference proteome</keyword>
<dbReference type="Proteomes" id="UP000318081">
    <property type="component" value="Chromosome"/>
</dbReference>
<feature type="compositionally biased region" description="Basic and acidic residues" evidence="1">
    <location>
        <begin position="192"/>
        <end position="201"/>
    </location>
</feature>
<feature type="transmembrane region" description="Helical" evidence="2">
    <location>
        <begin position="99"/>
        <end position="122"/>
    </location>
</feature>
<evidence type="ECO:0008006" key="5">
    <source>
        <dbReference type="Google" id="ProtNLM"/>
    </source>
</evidence>
<gene>
    <name evidence="3" type="ORF">TBK1r_12880</name>
</gene>
<name>A0ABX5XR57_9BACT</name>